<evidence type="ECO:0000313" key="4">
    <source>
        <dbReference type="EMBL" id="MFD1143676.1"/>
    </source>
</evidence>
<proteinExistence type="predicted"/>
<dbReference type="InterPro" id="IPR036271">
    <property type="entry name" value="Tet_transcr_reg_TetR-rel_C_sf"/>
</dbReference>
<evidence type="ECO:0000256" key="1">
    <source>
        <dbReference type="ARBA" id="ARBA00023125"/>
    </source>
</evidence>
<dbReference type="SUPFAM" id="SSF46689">
    <property type="entry name" value="Homeodomain-like"/>
    <property type="match status" value="1"/>
</dbReference>
<dbReference type="PRINTS" id="PR00455">
    <property type="entry name" value="HTHTETR"/>
</dbReference>
<keyword evidence="5" id="KW-1185">Reference proteome</keyword>
<dbReference type="PANTHER" id="PTHR30328:SF54">
    <property type="entry name" value="HTH-TYPE TRANSCRIPTIONAL REPRESSOR SCO4008"/>
    <property type="match status" value="1"/>
</dbReference>
<feature type="domain" description="HTH tetR-type" evidence="3">
    <location>
        <begin position="4"/>
        <end position="64"/>
    </location>
</feature>
<evidence type="ECO:0000259" key="3">
    <source>
        <dbReference type="PROSITE" id="PS50977"/>
    </source>
</evidence>
<dbReference type="InterPro" id="IPR001647">
    <property type="entry name" value="HTH_TetR"/>
</dbReference>
<dbReference type="Gene3D" id="1.10.357.10">
    <property type="entry name" value="Tetracycline Repressor, domain 2"/>
    <property type="match status" value="1"/>
</dbReference>
<dbReference type="InterPro" id="IPR009057">
    <property type="entry name" value="Homeodomain-like_sf"/>
</dbReference>
<comment type="caution">
    <text evidence="4">The sequence shown here is derived from an EMBL/GenBank/DDBJ whole genome shotgun (WGS) entry which is preliminary data.</text>
</comment>
<dbReference type="RefSeq" id="WP_379884604.1">
    <property type="nucleotide sequence ID" value="NZ_JBHTLP010000018.1"/>
</dbReference>
<accession>A0ABW3QH96</accession>
<dbReference type="InterPro" id="IPR050109">
    <property type="entry name" value="HTH-type_TetR-like_transc_reg"/>
</dbReference>
<dbReference type="EMBL" id="JBHTLP010000018">
    <property type="protein sequence ID" value="MFD1143676.1"/>
    <property type="molecule type" value="Genomic_DNA"/>
</dbReference>
<dbReference type="Proteomes" id="UP001597116">
    <property type="component" value="Unassembled WGS sequence"/>
</dbReference>
<name>A0ABW3QH96_9BACT</name>
<keyword evidence="1 2" id="KW-0238">DNA-binding</keyword>
<dbReference type="Pfam" id="PF00440">
    <property type="entry name" value="TetR_N"/>
    <property type="match status" value="1"/>
</dbReference>
<dbReference type="PANTHER" id="PTHR30328">
    <property type="entry name" value="TRANSCRIPTIONAL REPRESSOR"/>
    <property type="match status" value="1"/>
</dbReference>
<evidence type="ECO:0000313" key="5">
    <source>
        <dbReference type="Proteomes" id="UP001597116"/>
    </source>
</evidence>
<gene>
    <name evidence="4" type="ORF">ACFQ4C_21285</name>
</gene>
<evidence type="ECO:0000256" key="2">
    <source>
        <dbReference type="PROSITE-ProRule" id="PRU00335"/>
    </source>
</evidence>
<feature type="DNA-binding region" description="H-T-H motif" evidence="2">
    <location>
        <begin position="27"/>
        <end position="46"/>
    </location>
</feature>
<dbReference type="PROSITE" id="PS50977">
    <property type="entry name" value="HTH_TETR_2"/>
    <property type="match status" value="1"/>
</dbReference>
<protein>
    <submittedName>
        <fullName evidence="4">TetR/AcrR family transcriptional regulator</fullName>
    </submittedName>
</protein>
<organism evidence="4 5">
    <name type="scientific">Larkinella insperata</name>
    <dbReference type="NCBI Taxonomy" id="332158"/>
    <lineage>
        <taxon>Bacteria</taxon>
        <taxon>Pseudomonadati</taxon>
        <taxon>Bacteroidota</taxon>
        <taxon>Cytophagia</taxon>
        <taxon>Cytophagales</taxon>
        <taxon>Spirosomataceae</taxon>
        <taxon>Larkinella</taxon>
    </lineage>
</organism>
<sequence length="202" mass="23586">MNQVGTEEKIKEAAKQVFLERGFDGTKMRDIAEVAGINTALTNYYFRSKENLFWIVFDEMLRQSMDQMNQVLNGDQSIREKIRQLIQQQYDFHSKNQMLALFIMNEIRRDPERFAQRTSLLEMFTHSVFFKQLEEGIAQKQIRPISADHLLGLMFAHSQQLYAGKALHLVLFKTDEAGFEAYAKAQVEIAIDMILCYLFITN</sequence>
<dbReference type="SUPFAM" id="SSF48498">
    <property type="entry name" value="Tetracyclin repressor-like, C-terminal domain"/>
    <property type="match status" value="1"/>
</dbReference>
<reference evidence="5" key="1">
    <citation type="journal article" date="2019" name="Int. J. Syst. Evol. Microbiol.">
        <title>The Global Catalogue of Microorganisms (GCM) 10K type strain sequencing project: providing services to taxonomists for standard genome sequencing and annotation.</title>
        <authorList>
            <consortium name="The Broad Institute Genomics Platform"/>
            <consortium name="The Broad Institute Genome Sequencing Center for Infectious Disease"/>
            <person name="Wu L."/>
            <person name="Ma J."/>
        </authorList>
    </citation>
    <scope>NUCLEOTIDE SEQUENCE [LARGE SCALE GENOMIC DNA]</scope>
    <source>
        <strain evidence="5">CCUG 55608</strain>
    </source>
</reference>